<feature type="domain" description="FAD-binding FR-type" evidence="2">
    <location>
        <begin position="17"/>
        <end position="131"/>
    </location>
</feature>
<organism evidence="3 4">
    <name type="scientific">Acinetobacter proteolyticus</name>
    <dbReference type="NCBI Taxonomy" id="1776741"/>
    <lineage>
        <taxon>Bacteria</taxon>
        <taxon>Pseudomonadati</taxon>
        <taxon>Pseudomonadota</taxon>
        <taxon>Gammaproteobacteria</taxon>
        <taxon>Moraxellales</taxon>
        <taxon>Moraxellaceae</taxon>
        <taxon>Acinetobacter</taxon>
    </lineage>
</organism>
<dbReference type="Proteomes" id="UP000430404">
    <property type="component" value="Unassembled WGS sequence"/>
</dbReference>
<dbReference type="CDD" id="cd06193">
    <property type="entry name" value="siderophore_interacting"/>
    <property type="match status" value="1"/>
</dbReference>
<evidence type="ECO:0000313" key="3">
    <source>
        <dbReference type="EMBL" id="VXA58354.1"/>
    </source>
</evidence>
<dbReference type="InterPro" id="IPR039374">
    <property type="entry name" value="SIP_fam"/>
</dbReference>
<dbReference type="InterPro" id="IPR013113">
    <property type="entry name" value="SIP_FAD-bd"/>
</dbReference>
<dbReference type="EMBL" id="CABWKZ010000070">
    <property type="protein sequence ID" value="VXA58354.1"/>
    <property type="molecule type" value="Genomic_DNA"/>
</dbReference>
<dbReference type="GO" id="GO:0016491">
    <property type="term" value="F:oxidoreductase activity"/>
    <property type="evidence" value="ECO:0007669"/>
    <property type="project" value="InterPro"/>
</dbReference>
<dbReference type="AlphaFoldDB" id="A0A653KBH1"/>
<evidence type="ECO:0000256" key="1">
    <source>
        <dbReference type="ARBA" id="ARBA00035644"/>
    </source>
</evidence>
<dbReference type="PROSITE" id="PS51384">
    <property type="entry name" value="FAD_FR"/>
    <property type="match status" value="1"/>
</dbReference>
<gene>
    <name evidence="3" type="ORF">ACI8B_90007</name>
</gene>
<dbReference type="Gene3D" id="3.40.50.80">
    <property type="entry name" value="Nucleotide-binding domain of ferredoxin-NADP reductase (FNR) module"/>
    <property type="match status" value="1"/>
</dbReference>
<accession>A0A653KBH1</accession>
<dbReference type="InterPro" id="IPR007037">
    <property type="entry name" value="SIP_rossman_dom"/>
</dbReference>
<dbReference type="InterPro" id="IPR017927">
    <property type="entry name" value="FAD-bd_FR_type"/>
</dbReference>
<reference evidence="3 4" key="1">
    <citation type="submission" date="2019-10" db="EMBL/GenBank/DDBJ databases">
        <authorList>
            <person name="Karimi E."/>
        </authorList>
    </citation>
    <scope>NUCLEOTIDE SEQUENCE [LARGE SCALE GENOMIC DNA]</scope>
    <source>
        <strain evidence="3">Acinetobacter sp. 8BE</strain>
    </source>
</reference>
<sequence length="288" mass="33517">MIMKKQEQISKNSNILQQNDHMRNLENLELTIHSISRPFPRILRVRGKINTNQPDLWEKPNLAVRLELSHATHSARISRVYTIRSFNLDTHEVEIDLIEHEDESPAMKWVHSAEVGSTIQIIGPRPHFVPDFEEKKHVLMFADETALPALYSILQHWQNNIAADIFVESHDANICEYLPNQENVQIHLLQRAHQNQAGKMGLLLKAAYQFHHTDHITVWAACERNEARAIRKFFLDEKLMDKKDVMVTGYWNLGLSSTILDQVRLEYYQKHLDAGKTLESFDDLDMLV</sequence>
<dbReference type="SUPFAM" id="SSF63380">
    <property type="entry name" value="Riboflavin synthase domain-like"/>
    <property type="match status" value="1"/>
</dbReference>
<proteinExistence type="inferred from homology"/>
<dbReference type="Pfam" id="PF08021">
    <property type="entry name" value="FAD_binding_9"/>
    <property type="match status" value="1"/>
</dbReference>
<comment type="similarity">
    <text evidence="1">Belongs to the SIP oxidoreductase family.</text>
</comment>
<dbReference type="InterPro" id="IPR017938">
    <property type="entry name" value="Riboflavin_synthase-like_b-brl"/>
</dbReference>
<dbReference type="Pfam" id="PF04954">
    <property type="entry name" value="SIP"/>
    <property type="match status" value="1"/>
</dbReference>
<protein>
    <submittedName>
        <fullName evidence="3">NADPH-dependent ferric siderophore reductase</fullName>
    </submittedName>
</protein>
<evidence type="ECO:0000313" key="4">
    <source>
        <dbReference type="Proteomes" id="UP000430404"/>
    </source>
</evidence>
<dbReference type="PANTHER" id="PTHR30157:SF0">
    <property type="entry name" value="NADPH-DEPENDENT FERRIC-CHELATE REDUCTASE"/>
    <property type="match status" value="1"/>
</dbReference>
<dbReference type="PANTHER" id="PTHR30157">
    <property type="entry name" value="FERRIC REDUCTASE, NADPH-DEPENDENT"/>
    <property type="match status" value="1"/>
</dbReference>
<dbReference type="Gene3D" id="2.40.30.10">
    <property type="entry name" value="Translation factors"/>
    <property type="match status" value="1"/>
</dbReference>
<dbReference type="InterPro" id="IPR039261">
    <property type="entry name" value="FNR_nucleotide-bd"/>
</dbReference>
<name>A0A653KBH1_9GAMM</name>
<evidence type="ECO:0000259" key="2">
    <source>
        <dbReference type="PROSITE" id="PS51384"/>
    </source>
</evidence>